<dbReference type="AlphaFoldDB" id="L8GB88"/>
<proteinExistence type="predicted"/>
<organism evidence="1 2">
    <name type="scientific">Pseudogymnoascus destructans (strain ATCC MYA-4855 / 20631-21)</name>
    <name type="common">Bat white-nose syndrome fungus</name>
    <name type="synonym">Geomyces destructans</name>
    <dbReference type="NCBI Taxonomy" id="658429"/>
    <lineage>
        <taxon>Eukaryota</taxon>
        <taxon>Fungi</taxon>
        <taxon>Dikarya</taxon>
        <taxon>Ascomycota</taxon>
        <taxon>Pezizomycotina</taxon>
        <taxon>Leotiomycetes</taxon>
        <taxon>Thelebolales</taxon>
        <taxon>Thelebolaceae</taxon>
        <taxon>Pseudogymnoascus</taxon>
    </lineage>
</organism>
<protein>
    <submittedName>
        <fullName evidence="1">Uncharacterized protein</fullName>
    </submittedName>
</protein>
<dbReference type="HOGENOM" id="CLU_1845970_0_0_1"/>
<keyword evidence="2" id="KW-1185">Reference proteome</keyword>
<accession>L8GB88</accession>
<gene>
    <name evidence="1" type="ORF">GMDG_04729</name>
</gene>
<name>L8GB88_PSED2</name>
<evidence type="ECO:0000313" key="2">
    <source>
        <dbReference type="Proteomes" id="UP000011064"/>
    </source>
</evidence>
<evidence type="ECO:0000313" key="1">
    <source>
        <dbReference type="EMBL" id="ELR10347.1"/>
    </source>
</evidence>
<reference evidence="2" key="1">
    <citation type="submission" date="2010-09" db="EMBL/GenBank/DDBJ databases">
        <title>The genome sequence of Geomyces destructans 20631-21.</title>
        <authorList>
            <consortium name="The Broad Institute Genome Sequencing Platform"/>
            <person name="Cuomo C.A."/>
            <person name="Blehert D.S."/>
            <person name="Lorch J.M."/>
            <person name="Young S.K."/>
            <person name="Zeng Q."/>
            <person name="Gargeya S."/>
            <person name="Fitzgerald M."/>
            <person name="Haas B."/>
            <person name="Abouelleil A."/>
            <person name="Alvarado L."/>
            <person name="Arachchi H.M."/>
            <person name="Berlin A."/>
            <person name="Brown A."/>
            <person name="Chapman S.B."/>
            <person name="Chen Z."/>
            <person name="Dunbar C."/>
            <person name="Freedman E."/>
            <person name="Gearin G."/>
            <person name="Gellesch M."/>
            <person name="Goldberg J."/>
            <person name="Griggs A."/>
            <person name="Gujja S."/>
            <person name="Heiman D."/>
            <person name="Howarth C."/>
            <person name="Larson L."/>
            <person name="Lui A."/>
            <person name="MacDonald P.J.P."/>
            <person name="Montmayeur A."/>
            <person name="Murphy C."/>
            <person name="Neiman D."/>
            <person name="Pearson M."/>
            <person name="Priest M."/>
            <person name="Roberts A."/>
            <person name="Saif S."/>
            <person name="Shea T."/>
            <person name="Shenoy N."/>
            <person name="Sisk P."/>
            <person name="Stolte C."/>
            <person name="Sykes S."/>
            <person name="Wortman J."/>
            <person name="Nusbaum C."/>
            <person name="Birren B."/>
        </authorList>
    </citation>
    <scope>NUCLEOTIDE SEQUENCE [LARGE SCALE GENOMIC DNA]</scope>
    <source>
        <strain evidence="2">ATCC MYA-4855 / 20631-21</strain>
    </source>
</reference>
<dbReference type="VEuPathDB" id="FungiDB:GMDG_04729"/>
<dbReference type="EMBL" id="GL573257">
    <property type="protein sequence ID" value="ELR10347.1"/>
    <property type="molecule type" value="Genomic_DNA"/>
</dbReference>
<dbReference type="InParanoid" id="L8GB88"/>
<sequence length="139" mass="15492">MQRSRASVDVRLSREHGWVGVIPDCILVVCMWVRRWRPGATGMRVSRTIDARAASIAEGGRREVSVAHLAAGRSTAVFAVRLESMGRGEDRFLRLCSLRSCALQHSLCESEQETRLLTILGKERVSITTTTTAIHHCYV</sequence>
<dbReference type="Proteomes" id="UP000011064">
    <property type="component" value="Unassembled WGS sequence"/>
</dbReference>